<dbReference type="InterPro" id="IPR003594">
    <property type="entry name" value="HATPase_dom"/>
</dbReference>
<evidence type="ECO:0000259" key="1">
    <source>
        <dbReference type="Pfam" id="PF13581"/>
    </source>
</evidence>
<dbReference type="Pfam" id="PF13581">
    <property type="entry name" value="HATPase_c_2"/>
    <property type="match status" value="1"/>
</dbReference>
<proteinExistence type="predicted"/>
<keyword evidence="2" id="KW-0808">Transferase</keyword>
<organism evidence="2">
    <name type="scientific">Moorella thermoacetica Y72</name>
    <dbReference type="NCBI Taxonomy" id="1325331"/>
    <lineage>
        <taxon>Bacteria</taxon>
        <taxon>Bacillati</taxon>
        <taxon>Bacillota</taxon>
        <taxon>Clostridia</taxon>
        <taxon>Neomoorellales</taxon>
        <taxon>Neomoorellaceae</taxon>
        <taxon>Neomoorella</taxon>
    </lineage>
</organism>
<dbReference type="GO" id="GO:0016301">
    <property type="term" value="F:kinase activity"/>
    <property type="evidence" value="ECO:0007669"/>
    <property type="project" value="UniProtKB-KW"/>
</dbReference>
<dbReference type="SUPFAM" id="SSF55874">
    <property type="entry name" value="ATPase domain of HSP90 chaperone/DNA topoisomerase II/histidine kinase"/>
    <property type="match status" value="1"/>
</dbReference>
<protein>
    <submittedName>
        <fullName evidence="2">Signal transduction histidine kinase</fullName>
    </submittedName>
</protein>
<dbReference type="AlphaFoldDB" id="A0A0S6UC99"/>
<dbReference type="Gene3D" id="3.30.565.10">
    <property type="entry name" value="Histidine kinase-like ATPase, C-terminal domain"/>
    <property type="match status" value="1"/>
</dbReference>
<evidence type="ECO:0000313" key="2">
    <source>
        <dbReference type="EMBL" id="GAF26079.1"/>
    </source>
</evidence>
<dbReference type="RefSeq" id="WP_025773809.1">
    <property type="nucleotide sequence ID" value="NZ_DF238840.1"/>
</dbReference>
<name>A0A0S6UC99_NEOTH</name>
<sequence length="415" mass="46228">MQQCRQCNQKTPERSCPDCDYFMTPGSLRRKPPSPIGINLVAADGRRYDGRILVLNMMELGLETDAPVPGKYRIHLHQNLSLDVAGVPTRGKGNIRLFDILTVYRDQETATRLSSDEYALLTGSTGDFIEQVSQLVPVHLQKLVKERLLAEIQNSEILKAMQIGSVLRYERGRFRHLGGQADLELPPEEIEKLIHKAIRQGTHCRELIVSSDGKRVFDLHGIPLDPYSGGLLAFDITEIIHKERQMRRQEMLAYQEAIAAVTNGRLRLSTRAEIASLLSQGHELARGEVQKAADVALARSKLRSILPEVFRGRQHGICLGLTEALTNALKHAGGGEWVARQDDEVLRVIVQDHGQGIKLKDLPKATLMQHYSTKESLGSGFTLMLYYTDELYLATGNSGTTLVLNFCQVAGQKAC</sequence>
<keyword evidence="2" id="KW-0418">Kinase</keyword>
<accession>A0A0S6UC99</accession>
<dbReference type="InterPro" id="IPR036890">
    <property type="entry name" value="HATPase_C_sf"/>
</dbReference>
<gene>
    <name evidence="2" type="ORF">MTY_1416</name>
</gene>
<dbReference type="EMBL" id="DF238840">
    <property type="protein sequence ID" value="GAF26079.1"/>
    <property type="molecule type" value="Genomic_DNA"/>
</dbReference>
<dbReference type="Proteomes" id="UP000063718">
    <property type="component" value="Unassembled WGS sequence"/>
</dbReference>
<reference evidence="2" key="1">
    <citation type="journal article" date="2014" name="Gene">
        <title>Genome-guided analysis of transformation efficiency and carbon dioxide assimilation by Moorella thermoacetica Y72.</title>
        <authorList>
            <person name="Tsukahara K."/>
            <person name="Kita A."/>
            <person name="Nakashimada Y."/>
            <person name="Hoshino T."/>
            <person name="Murakami K."/>
        </authorList>
    </citation>
    <scope>NUCLEOTIDE SEQUENCE [LARGE SCALE GENOMIC DNA]</scope>
    <source>
        <strain evidence="2">Y72</strain>
    </source>
</reference>
<feature type="domain" description="Histidine kinase/HSP90-like ATPase" evidence="1">
    <location>
        <begin position="292"/>
        <end position="404"/>
    </location>
</feature>